<comment type="subcellular location">
    <subcellularLocation>
        <location evidence="1">Cell inner membrane</location>
        <topology evidence="1">Multi-pass membrane protein</topology>
    </subcellularLocation>
</comment>
<feature type="transmembrane region" description="Helical" evidence="10">
    <location>
        <begin position="51"/>
        <end position="72"/>
    </location>
</feature>
<feature type="transmembrane region" description="Helical" evidence="10">
    <location>
        <begin position="184"/>
        <end position="209"/>
    </location>
</feature>
<evidence type="ECO:0000256" key="3">
    <source>
        <dbReference type="ARBA" id="ARBA00022449"/>
    </source>
</evidence>
<dbReference type="Proteomes" id="UP000250443">
    <property type="component" value="Unassembled WGS sequence"/>
</dbReference>
<sequence length="465" mass="48490">MTLLRTELSALARLAVPLITAQLAYVAMVFTDTVMMGRIGPEALASGGLGAATYSFVTVVCVGIIAAVGNLVAIRHGQDDTEGVTEVACAGVWIALGLALIAGLILWSLEPALLALGQAPATTAEAMGFIHAVSFALPGYLVFMSLRGFTSGIGRPGPVMSIAIGGALANLVLNLAFIEGWMGLPFLGLKGIGLITALVMTAMALAMALTIRARSAYAAYPIARKLLSLNRGAISETLRLGLPIGGTYAVETALFAAAALCMGALGSTQLAAHQIANQLVYVAFMIPVGLAYASSLRVGLHFGAGRFAESRLAGRIGITVGATCMLAVAIAFWLMPETLVGLFIDRDDPAGRTVMALAVSLLAIAAWFEFFDGIQGIASGALRGIRQARQAMLIGLICYCCVGIVSAWLLGLVLGFDARGVWWGMALGLACAAVALTWAFERHMRGLLYHENVESPAEKQWATQS</sequence>
<dbReference type="NCBIfam" id="TIGR00797">
    <property type="entry name" value="matE"/>
    <property type="match status" value="1"/>
</dbReference>
<evidence type="ECO:0000313" key="13">
    <source>
        <dbReference type="Proteomes" id="UP000250443"/>
    </source>
</evidence>
<evidence type="ECO:0000256" key="9">
    <source>
        <dbReference type="ARBA" id="ARBA00031636"/>
    </source>
</evidence>
<keyword evidence="7" id="KW-0406">Ion transport</keyword>
<feature type="transmembrane region" description="Helical" evidence="10">
    <location>
        <begin position="84"/>
        <end position="107"/>
    </location>
</feature>
<dbReference type="EMBL" id="UAUF01000014">
    <property type="protein sequence ID" value="SPZ12968.1"/>
    <property type="molecule type" value="Genomic_DNA"/>
</dbReference>
<evidence type="ECO:0000256" key="6">
    <source>
        <dbReference type="ARBA" id="ARBA00022989"/>
    </source>
</evidence>
<feature type="transmembrane region" description="Helical" evidence="10">
    <location>
        <begin position="312"/>
        <end position="334"/>
    </location>
</feature>
<evidence type="ECO:0000313" key="14">
    <source>
        <dbReference type="Proteomes" id="UP000626180"/>
    </source>
</evidence>
<dbReference type="GO" id="GO:0005886">
    <property type="term" value="C:plasma membrane"/>
    <property type="evidence" value="ECO:0007669"/>
    <property type="project" value="UniProtKB-SubCell"/>
</dbReference>
<keyword evidence="2" id="KW-0813">Transport</keyword>
<keyword evidence="8 10" id="KW-0472">Membrane</keyword>
<feature type="transmembrane region" description="Helical" evidence="10">
    <location>
        <begin position="279"/>
        <end position="300"/>
    </location>
</feature>
<gene>
    <name evidence="12" type="primary">norM_2</name>
    <name evidence="11" type="ORF">IRZ65_15095</name>
    <name evidence="12" type="ORF">NCTC11842_04769</name>
</gene>
<feature type="transmembrane region" description="Helical" evidence="10">
    <location>
        <begin position="248"/>
        <end position="267"/>
    </location>
</feature>
<name>A0A2X2CY36_PSELU</name>
<evidence type="ECO:0000256" key="1">
    <source>
        <dbReference type="ARBA" id="ARBA00004429"/>
    </source>
</evidence>
<evidence type="ECO:0000256" key="4">
    <source>
        <dbReference type="ARBA" id="ARBA00022475"/>
    </source>
</evidence>
<evidence type="ECO:0000256" key="7">
    <source>
        <dbReference type="ARBA" id="ARBA00023065"/>
    </source>
</evidence>
<evidence type="ECO:0000256" key="10">
    <source>
        <dbReference type="SAM" id="Phobius"/>
    </source>
</evidence>
<dbReference type="PIRSF" id="PIRSF006603">
    <property type="entry name" value="DinF"/>
    <property type="match status" value="1"/>
</dbReference>
<keyword evidence="14" id="KW-1185">Reference proteome</keyword>
<dbReference type="GO" id="GO:0042910">
    <property type="term" value="F:xenobiotic transmembrane transporter activity"/>
    <property type="evidence" value="ECO:0007669"/>
    <property type="project" value="InterPro"/>
</dbReference>
<dbReference type="CDD" id="cd13131">
    <property type="entry name" value="MATE_NorM_like"/>
    <property type="match status" value="1"/>
</dbReference>
<dbReference type="AlphaFoldDB" id="A0A2X2CY36"/>
<protein>
    <recommendedName>
        <fullName evidence="9">Multidrug-efflux transporter</fullName>
    </recommendedName>
</protein>
<feature type="transmembrane region" description="Helical" evidence="10">
    <location>
        <begin position="158"/>
        <end position="178"/>
    </location>
</feature>
<keyword evidence="6 10" id="KW-1133">Transmembrane helix</keyword>
<dbReference type="RefSeq" id="WP_010796506.1">
    <property type="nucleotide sequence ID" value="NZ_FQYS01000007.1"/>
</dbReference>
<feature type="transmembrane region" description="Helical" evidence="10">
    <location>
        <begin position="392"/>
        <end position="414"/>
    </location>
</feature>
<dbReference type="EMBL" id="JADMCD010000008">
    <property type="protein sequence ID" value="MBF8642010.1"/>
    <property type="molecule type" value="Genomic_DNA"/>
</dbReference>
<feature type="transmembrane region" description="Helical" evidence="10">
    <location>
        <begin position="354"/>
        <end position="371"/>
    </location>
</feature>
<dbReference type="GO" id="GO:0006811">
    <property type="term" value="P:monoatomic ion transport"/>
    <property type="evidence" value="ECO:0007669"/>
    <property type="project" value="UniProtKB-KW"/>
</dbReference>
<organism evidence="12 13">
    <name type="scientific">Pseudomonas luteola</name>
    <dbReference type="NCBI Taxonomy" id="47886"/>
    <lineage>
        <taxon>Bacteria</taxon>
        <taxon>Pseudomonadati</taxon>
        <taxon>Pseudomonadota</taxon>
        <taxon>Gammaproteobacteria</taxon>
        <taxon>Pseudomonadales</taxon>
        <taxon>Pseudomonadaceae</taxon>
        <taxon>Pseudomonas</taxon>
    </lineage>
</organism>
<reference evidence="12 13" key="1">
    <citation type="submission" date="2018-06" db="EMBL/GenBank/DDBJ databases">
        <authorList>
            <consortium name="Pathogen Informatics"/>
            <person name="Doyle S."/>
        </authorList>
    </citation>
    <scope>NUCLEOTIDE SEQUENCE [LARGE SCALE GENOMIC DNA]</scope>
    <source>
        <strain evidence="12 13">NCTC11842</strain>
    </source>
</reference>
<dbReference type="InterPro" id="IPR050222">
    <property type="entry name" value="MATE_MdtK"/>
</dbReference>
<evidence type="ECO:0000313" key="11">
    <source>
        <dbReference type="EMBL" id="MBF8642010.1"/>
    </source>
</evidence>
<evidence type="ECO:0000256" key="2">
    <source>
        <dbReference type="ARBA" id="ARBA00022448"/>
    </source>
</evidence>
<keyword evidence="4" id="KW-1003">Cell membrane</keyword>
<reference evidence="11 14" key="2">
    <citation type="submission" date="2020-10" db="EMBL/GenBank/DDBJ databases">
        <title>Genome sequences of Pseudomonas isolates.</title>
        <authorList>
            <person name="Wessels L."/>
            <person name="Reich F."/>
            <person name="Hammerl J."/>
        </authorList>
    </citation>
    <scope>NUCLEOTIDE SEQUENCE [LARGE SCALE GENOMIC DNA]</scope>
    <source>
        <strain evidence="11 14">20-MO00624-0</strain>
    </source>
</reference>
<proteinExistence type="predicted"/>
<dbReference type="InterPro" id="IPR048279">
    <property type="entry name" value="MdtK-like"/>
</dbReference>
<feature type="transmembrane region" description="Helical" evidence="10">
    <location>
        <begin position="12"/>
        <end position="31"/>
    </location>
</feature>
<dbReference type="Proteomes" id="UP000626180">
    <property type="component" value="Unassembled WGS sequence"/>
</dbReference>
<keyword evidence="5 10" id="KW-0812">Transmembrane</keyword>
<dbReference type="PANTHER" id="PTHR43298">
    <property type="entry name" value="MULTIDRUG RESISTANCE PROTEIN NORM-RELATED"/>
    <property type="match status" value="1"/>
</dbReference>
<evidence type="ECO:0000256" key="8">
    <source>
        <dbReference type="ARBA" id="ARBA00023136"/>
    </source>
</evidence>
<feature type="transmembrane region" description="Helical" evidence="10">
    <location>
        <begin position="127"/>
        <end position="146"/>
    </location>
</feature>
<dbReference type="GO" id="GO:0015297">
    <property type="term" value="F:antiporter activity"/>
    <property type="evidence" value="ECO:0007669"/>
    <property type="project" value="UniProtKB-KW"/>
</dbReference>
<evidence type="ECO:0000313" key="12">
    <source>
        <dbReference type="EMBL" id="SPZ12968.1"/>
    </source>
</evidence>
<feature type="transmembrane region" description="Helical" evidence="10">
    <location>
        <begin position="420"/>
        <end position="440"/>
    </location>
</feature>
<dbReference type="InterPro" id="IPR002528">
    <property type="entry name" value="MATE_fam"/>
</dbReference>
<dbReference type="PANTHER" id="PTHR43298:SF2">
    <property type="entry name" value="FMN_FAD EXPORTER YEEO-RELATED"/>
    <property type="match status" value="1"/>
</dbReference>
<accession>A0A2X2CY36</accession>
<dbReference type="NCBIfam" id="NF001214">
    <property type="entry name" value="PRK00187.1"/>
    <property type="match status" value="1"/>
</dbReference>
<evidence type="ECO:0000256" key="5">
    <source>
        <dbReference type="ARBA" id="ARBA00022692"/>
    </source>
</evidence>
<dbReference type="Pfam" id="PF01554">
    <property type="entry name" value="MatE"/>
    <property type="match status" value="2"/>
</dbReference>
<keyword evidence="3" id="KW-0050">Antiport</keyword>